<evidence type="ECO:0000313" key="2">
    <source>
        <dbReference type="Proteomes" id="UP000019184"/>
    </source>
</evidence>
<sequence length="37" mass="3761">MPLPEQCGLLLCPLVKVGFVVNLGGHGAPSVAVAFLL</sequence>
<organism evidence="1 2">
    <name type="scientific">Candidatus Contendobacter odensis Run_B_J11</name>
    <dbReference type="NCBI Taxonomy" id="1400861"/>
    <lineage>
        <taxon>Bacteria</taxon>
        <taxon>Pseudomonadati</taxon>
        <taxon>Pseudomonadota</taxon>
        <taxon>Gammaproteobacteria</taxon>
        <taxon>Candidatus Competibacteraceae</taxon>
        <taxon>Candidatus Contendibacter</taxon>
    </lineage>
</organism>
<comment type="caution">
    <text evidence="1">The sequence shown here is derived from an EMBL/GenBank/DDBJ whole genome shotgun (WGS) entry which is preliminary data.</text>
</comment>
<keyword evidence="2" id="KW-1185">Reference proteome</keyword>
<name>A0A7U7GGE5_9GAMM</name>
<evidence type="ECO:0000313" key="1">
    <source>
        <dbReference type="EMBL" id="CDH47661.1"/>
    </source>
</evidence>
<reference evidence="1 2" key="1">
    <citation type="journal article" date="2014" name="ISME J.">
        <title>Candidatus Competibacter-lineage genomes retrieved from metagenomes reveal functional metabolic diversity.</title>
        <authorList>
            <person name="McIlroy S.J."/>
            <person name="Albertsen M."/>
            <person name="Andresen E.K."/>
            <person name="Saunders A.M."/>
            <person name="Kristiansen R."/>
            <person name="Stokholm-Bjerregaard M."/>
            <person name="Nielsen K.L."/>
            <person name="Nielsen P.H."/>
        </authorList>
    </citation>
    <scope>NUCLEOTIDE SEQUENCE [LARGE SCALE GENOMIC DNA]</scope>
    <source>
        <strain evidence="1 2">Run_B_J11</strain>
    </source>
</reference>
<gene>
    <name evidence="1" type="ORF">BN874_870028</name>
</gene>
<dbReference type="AlphaFoldDB" id="A0A7U7GGE5"/>
<dbReference type="EMBL" id="CBTK010000306">
    <property type="protein sequence ID" value="CDH47661.1"/>
    <property type="molecule type" value="Genomic_DNA"/>
</dbReference>
<protein>
    <submittedName>
        <fullName evidence="1">Uncharacterized protein</fullName>
    </submittedName>
</protein>
<proteinExistence type="predicted"/>
<accession>A0A7U7GGE5</accession>
<dbReference type="Proteomes" id="UP000019184">
    <property type="component" value="Unassembled WGS sequence"/>
</dbReference>